<evidence type="ECO:0000313" key="3">
    <source>
        <dbReference type="EMBL" id="MEN9062120.1"/>
    </source>
</evidence>
<evidence type="ECO:0000256" key="1">
    <source>
        <dbReference type="SAM" id="MobiDB-lite"/>
    </source>
</evidence>
<reference evidence="3 4" key="1">
    <citation type="submission" date="2024-05" db="EMBL/GenBank/DDBJ databases">
        <title>Genome sequence of Ponticoccus litoralis KCCM 90028.</title>
        <authorList>
            <person name="Kim J.M."/>
            <person name="Lee J.K."/>
            <person name="Choi B.J."/>
            <person name="Bayburt H."/>
            <person name="Baek J.H."/>
            <person name="Jeon C.O."/>
        </authorList>
    </citation>
    <scope>NUCLEOTIDE SEQUENCE [LARGE SCALE GENOMIC DNA]</scope>
    <source>
        <strain evidence="3 4">KCCM 90028</strain>
    </source>
</reference>
<feature type="region of interest" description="Disordered" evidence="1">
    <location>
        <begin position="1"/>
        <end position="25"/>
    </location>
</feature>
<feature type="domain" description="YjiS-like" evidence="2">
    <location>
        <begin position="41"/>
        <end position="67"/>
    </location>
</feature>
<dbReference type="EMBL" id="JBDNCH010000002">
    <property type="protein sequence ID" value="MEN9062120.1"/>
    <property type="molecule type" value="Genomic_DNA"/>
</dbReference>
<accession>A0AAW9SKW4</accession>
<dbReference type="Pfam" id="PF06568">
    <property type="entry name" value="YjiS-like"/>
    <property type="match status" value="1"/>
</dbReference>
<dbReference type="RefSeq" id="WP_347167121.1">
    <property type="nucleotide sequence ID" value="NZ_JBDNCH010000002.1"/>
</dbReference>
<dbReference type="AlphaFoldDB" id="A0AAW9SKW4"/>
<evidence type="ECO:0000259" key="2">
    <source>
        <dbReference type="Pfam" id="PF06568"/>
    </source>
</evidence>
<gene>
    <name evidence="3" type="ORF">ABFB10_15095</name>
</gene>
<comment type="caution">
    <text evidence="3">The sequence shown here is derived from an EMBL/GenBank/DDBJ whole genome shotgun (WGS) entry which is preliminary data.</text>
</comment>
<dbReference type="InterPro" id="IPR009506">
    <property type="entry name" value="YjiS-like"/>
</dbReference>
<organism evidence="3 4">
    <name type="scientific">Ponticoccus litoralis</name>
    <dbReference type="NCBI Taxonomy" id="422297"/>
    <lineage>
        <taxon>Bacteria</taxon>
        <taxon>Pseudomonadati</taxon>
        <taxon>Pseudomonadota</taxon>
        <taxon>Alphaproteobacteria</taxon>
        <taxon>Rhodobacterales</taxon>
        <taxon>Roseobacteraceae</taxon>
        <taxon>Ponticoccus</taxon>
    </lineage>
</organism>
<dbReference type="Proteomes" id="UP001428774">
    <property type="component" value="Unassembled WGS sequence"/>
</dbReference>
<name>A0AAW9SKW4_9RHOB</name>
<sequence length="100" mass="11458">MHPNLFIASNPHLSAPRTDRQNPRKPGALRLWLRAAFRKFQRRKMIEALQGMDNRLLRDIGIERSEIPRLVDGLIEREPAMRSLSAVRHPDATGRGNRAA</sequence>
<proteinExistence type="predicted"/>
<evidence type="ECO:0000313" key="4">
    <source>
        <dbReference type="Proteomes" id="UP001428774"/>
    </source>
</evidence>
<keyword evidence="4" id="KW-1185">Reference proteome</keyword>
<protein>
    <submittedName>
        <fullName evidence="3">DUF1127 domain-containing protein</fullName>
    </submittedName>
</protein>